<dbReference type="InterPro" id="IPR009057">
    <property type="entry name" value="Homeodomain-like_sf"/>
</dbReference>
<keyword evidence="6" id="KW-1185">Reference proteome</keyword>
<feature type="domain" description="HTH araC/xylS-type" evidence="4">
    <location>
        <begin position="188"/>
        <end position="286"/>
    </location>
</feature>
<keyword evidence="1" id="KW-0805">Transcription regulation</keyword>
<dbReference type="GO" id="GO:0003700">
    <property type="term" value="F:DNA-binding transcription factor activity"/>
    <property type="evidence" value="ECO:0007669"/>
    <property type="project" value="InterPro"/>
</dbReference>
<accession>A0A1I2G5U7</accession>
<name>A0A1I2G5U7_9BACT</name>
<dbReference type="Proteomes" id="UP000198964">
    <property type="component" value="Unassembled WGS sequence"/>
</dbReference>
<evidence type="ECO:0000313" key="6">
    <source>
        <dbReference type="Proteomes" id="UP000198964"/>
    </source>
</evidence>
<gene>
    <name evidence="5" type="ORF">SAMN05216283_102747</name>
</gene>
<organism evidence="5 6">
    <name type="scientific">Sunxiuqinia elliptica</name>
    <dbReference type="NCBI Taxonomy" id="655355"/>
    <lineage>
        <taxon>Bacteria</taxon>
        <taxon>Pseudomonadati</taxon>
        <taxon>Bacteroidota</taxon>
        <taxon>Bacteroidia</taxon>
        <taxon>Marinilabiliales</taxon>
        <taxon>Prolixibacteraceae</taxon>
        <taxon>Sunxiuqinia</taxon>
    </lineage>
</organism>
<dbReference type="Gene3D" id="1.10.10.60">
    <property type="entry name" value="Homeodomain-like"/>
    <property type="match status" value="2"/>
</dbReference>
<dbReference type="GO" id="GO:0043565">
    <property type="term" value="F:sequence-specific DNA binding"/>
    <property type="evidence" value="ECO:0007669"/>
    <property type="project" value="InterPro"/>
</dbReference>
<protein>
    <submittedName>
        <fullName evidence="5">AraC-type DNA-binding protein</fullName>
    </submittedName>
</protein>
<dbReference type="AlphaFoldDB" id="A0A1I2G5U7"/>
<dbReference type="InterPro" id="IPR018062">
    <property type="entry name" value="HTH_AraC-typ_CS"/>
</dbReference>
<dbReference type="RefSeq" id="WP_093919372.1">
    <property type="nucleotide sequence ID" value="NZ_FONW01000002.1"/>
</dbReference>
<keyword evidence="2 5" id="KW-0238">DNA-binding</keyword>
<evidence type="ECO:0000259" key="4">
    <source>
        <dbReference type="PROSITE" id="PS01124"/>
    </source>
</evidence>
<proteinExistence type="predicted"/>
<reference evidence="5 6" key="1">
    <citation type="submission" date="2016-10" db="EMBL/GenBank/DDBJ databases">
        <authorList>
            <person name="de Groot N.N."/>
        </authorList>
    </citation>
    <scope>NUCLEOTIDE SEQUENCE [LARGE SCALE GENOMIC DNA]</scope>
    <source>
        <strain evidence="5 6">CGMCC 1.9156</strain>
    </source>
</reference>
<dbReference type="PRINTS" id="PR00032">
    <property type="entry name" value="HTHARAC"/>
</dbReference>
<evidence type="ECO:0000256" key="3">
    <source>
        <dbReference type="ARBA" id="ARBA00023163"/>
    </source>
</evidence>
<evidence type="ECO:0000313" key="5">
    <source>
        <dbReference type="EMBL" id="SFF12558.1"/>
    </source>
</evidence>
<dbReference type="PANTHER" id="PTHR43280:SF27">
    <property type="entry name" value="TRANSCRIPTIONAL REGULATOR MTLR"/>
    <property type="match status" value="1"/>
</dbReference>
<dbReference type="EMBL" id="FONW01000002">
    <property type="protein sequence ID" value="SFF12558.1"/>
    <property type="molecule type" value="Genomic_DNA"/>
</dbReference>
<keyword evidence="3" id="KW-0804">Transcription</keyword>
<dbReference type="PROSITE" id="PS01124">
    <property type="entry name" value="HTH_ARAC_FAMILY_2"/>
    <property type="match status" value="1"/>
</dbReference>
<dbReference type="InterPro" id="IPR020449">
    <property type="entry name" value="Tscrpt_reg_AraC-type_HTH"/>
</dbReference>
<evidence type="ECO:0000256" key="1">
    <source>
        <dbReference type="ARBA" id="ARBA00023015"/>
    </source>
</evidence>
<dbReference type="SUPFAM" id="SSF46689">
    <property type="entry name" value="Homeodomain-like"/>
    <property type="match status" value="2"/>
</dbReference>
<sequence>MESAKSTFFNREITPLTAEDCLLVFDRWKDKFDFPAHFHPEYELNFIAHAPGVKRIVGDHIAEIGELELVLVGPNLPHCWEQGNCRSTKVREITIQFHRDLFDESLLNRNIMQPVRDLLKRSLWGVTFSEETTRQTQERIEKLASLNGMDAFMELLSLLFDLSTSRNQQTLSSTTGKHDDFYSNEKVQRVYEFVQKSYMRKIKVEEVADLLHMTEVSFSRLIKQRTGKTFVDFLNDTRIGFATRQLIENNDSISEIAFRCGFNNLANFNRIFKKRKGTTPTEFRNNFAGIRRVN</sequence>
<dbReference type="PROSITE" id="PS00041">
    <property type="entry name" value="HTH_ARAC_FAMILY_1"/>
    <property type="match status" value="1"/>
</dbReference>
<dbReference type="SMART" id="SM00342">
    <property type="entry name" value="HTH_ARAC"/>
    <property type="match status" value="1"/>
</dbReference>
<evidence type="ECO:0000256" key="2">
    <source>
        <dbReference type="ARBA" id="ARBA00023125"/>
    </source>
</evidence>
<dbReference type="InterPro" id="IPR018060">
    <property type="entry name" value="HTH_AraC"/>
</dbReference>
<dbReference type="Pfam" id="PF12833">
    <property type="entry name" value="HTH_18"/>
    <property type="match status" value="1"/>
</dbReference>
<dbReference type="PANTHER" id="PTHR43280">
    <property type="entry name" value="ARAC-FAMILY TRANSCRIPTIONAL REGULATOR"/>
    <property type="match status" value="1"/>
</dbReference>
<dbReference type="STRING" id="655355.SAMN05216283_102747"/>